<evidence type="ECO:0000313" key="2">
    <source>
        <dbReference type="EMBL" id="ALA97436.1"/>
    </source>
</evidence>
<dbReference type="STRING" id="273035.SKUN_00541"/>
<dbReference type="KEGG" id="skn:SKUN_00541"/>
<dbReference type="OrthoDB" id="390266at2"/>
<dbReference type="RefSeq" id="WP_053390719.1">
    <property type="nucleotide sequence ID" value="NZ_CP010899.1"/>
</dbReference>
<name>A0A0K2JGR7_SPIKU</name>
<feature type="transmembrane region" description="Helical" evidence="1">
    <location>
        <begin position="71"/>
        <end position="94"/>
    </location>
</feature>
<proteinExistence type="predicted"/>
<accession>A0A0K2JGR7</accession>
<organism evidence="2 3">
    <name type="scientific">Spiroplasma kunkelii CR2-3x</name>
    <dbReference type="NCBI Taxonomy" id="273035"/>
    <lineage>
        <taxon>Bacteria</taxon>
        <taxon>Bacillati</taxon>
        <taxon>Mycoplasmatota</taxon>
        <taxon>Mollicutes</taxon>
        <taxon>Entomoplasmatales</taxon>
        <taxon>Spiroplasmataceae</taxon>
        <taxon>Spiroplasma</taxon>
    </lineage>
</organism>
<feature type="transmembrane region" description="Helical" evidence="1">
    <location>
        <begin position="144"/>
        <end position="172"/>
    </location>
</feature>
<protein>
    <submittedName>
        <fullName evidence="2">Putative transmembrane protein</fullName>
    </submittedName>
</protein>
<dbReference type="Proteomes" id="UP000062963">
    <property type="component" value="Chromosome"/>
</dbReference>
<reference evidence="2 3" key="1">
    <citation type="journal article" date="2015" name="Genome Announc.">
        <title>Complete Genome Sequence of Spiroplasma kunkelii Strain CR2-3x, Causal Agent of Corn Stunt Disease in Zea mays L.</title>
        <authorList>
            <person name="Davis R.E."/>
            <person name="Shao J."/>
            <person name="Dally E.L."/>
            <person name="Zhao Y."/>
            <person name="Gasparich G.E."/>
            <person name="Gaynor B.J."/>
            <person name="Athey J.C."/>
            <person name="Harrison N.A."/>
            <person name="Donofrio N."/>
        </authorList>
    </citation>
    <scope>NUCLEOTIDE SEQUENCE [LARGE SCALE GENOMIC DNA]</scope>
    <source>
        <strain evidence="2 3">CR2-3x</strain>
    </source>
</reference>
<evidence type="ECO:0000313" key="3">
    <source>
        <dbReference type="Proteomes" id="UP000062963"/>
    </source>
</evidence>
<keyword evidence="3" id="KW-1185">Reference proteome</keyword>
<feature type="transmembrane region" description="Helical" evidence="1">
    <location>
        <begin position="184"/>
        <end position="209"/>
    </location>
</feature>
<keyword evidence="1" id="KW-1133">Transmembrane helix</keyword>
<evidence type="ECO:0000256" key="1">
    <source>
        <dbReference type="SAM" id="Phobius"/>
    </source>
</evidence>
<dbReference type="PATRIC" id="fig|273035.7.peg.639"/>
<gene>
    <name evidence="2" type="ORF">SKUN_00541</name>
</gene>
<dbReference type="EMBL" id="CP010899">
    <property type="protein sequence ID" value="ALA97436.1"/>
    <property type="molecule type" value="Genomic_DNA"/>
</dbReference>
<feature type="transmembrane region" description="Helical" evidence="1">
    <location>
        <begin position="114"/>
        <end position="132"/>
    </location>
</feature>
<dbReference type="AlphaFoldDB" id="A0A0K2JGR7"/>
<keyword evidence="1" id="KW-0472">Membrane</keyword>
<sequence>MFKNKPTYGSKFPDLELLDTEEERRKYEEEVKELSKQEQKRFSYLSPTQHNDFSQRQMFWDSPLERVGRSFIIFGQLVAIVLAYFIGQKAILVSLSNYLDPNIKVFADIYVKDLLSYGFLFLSLLFSLLYFIPMTMVRTAGAIYGWGIAYIMLAILYFLFVEILCAILLILGSIKGNPAEPINIWLLVFIVLVLIITSIWIVGACFLIVKSDDVKRRINLEV</sequence>
<keyword evidence="1 2" id="KW-0812">Transmembrane</keyword>